<keyword evidence="2" id="KW-0677">Repeat</keyword>
<evidence type="ECO:0000256" key="5">
    <source>
        <dbReference type="PROSITE-ProRule" id="PRU00176"/>
    </source>
</evidence>
<dbReference type="Pfam" id="PF00076">
    <property type="entry name" value="RRM_1"/>
    <property type="match status" value="1"/>
</dbReference>
<feature type="region of interest" description="Disordered" evidence="6">
    <location>
        <begin position="113"/>
        <end position="145"/>
    </location>
</feature>
<dbReference type="PANTHER" id="PTHR48039">
    <property type="entry name" value="RNA-BINDING MOTIF PROTEIN 14B"/>
    <property type="match status" value="1"/>
</dbReference>
<evidence type="ECO:0000313" key="9">
    <source>
        <dbReference type="Proteomes" id="UP000294003"/>
    </source>
</evidence>
<dbReference type="SUPFAM" id="SSF54928">
    <property type="entry name" value="RNA-binding domain, RBD"/>
    <property type="match status" value="1"/>
</dbReference>
<evidence type="ECO:0000256" key="2">
    <source>
        <dbReference type="ARBA" id="ARBA00022737"/>
    </source>
</evidence>
<evidence type="ECO:0000259" key="7">
    <source>
        <dbReference type="PROSITE" id="PS50102"/>
    </source>
</evidence>
<reference evidence="8 9" key="1">
    <citation type="submission" date="2018-06" db="EMBL/GenBank/DDBJ databases">
        <title>Complete Genomes of Monosporascus.</title>
        <authorList>
            <person name="Robinson A.J."/>
            <person name="Natvig D.O."/>
        </authorList>
    </citation>
    <scope>NUCLEOTIDE SEQUENCE [LARGE SCALE GENOMIC DNA]</scope>
    <source>
        <strain evidence="8 9">CBS 609.92</strain>
    </source>
</reference>
<organism evidence="8 9">
    <name type="scientific">Monosporascus cannonballus</name>
    <dbReference type="NCBI Taxonomy" id="155416"/>
    <lineage>
        <taxon>Eukaryota</taxon>
        <taxon>Fungi</taxon>
        <taxon>Dikarya</taxon>
        <taxon>Ascomycota</taxon>
        <taxon>Pezizomycotina</taxon>
        <taxon>Sordariomycetes</taxon>
        <taxon>Xylariomycetidae</taxon>
        <taxon>Xylariales</taxon>
        <taxon>Xylariales incertae sedis</taxon>
        <taxon>Monosporascus</taxon>
    </lineage>
</organism>
<proteinExistence type="predicted"/>
<gene>
    <name evidence="8" type="ORF">DL762_006507</name>
</gene>
<evidence type="ECO:0000256" key="6">
    <source>
        <dbReference type="SAM" id="MobiDB-lite"/>
    </source>
</evidence>
<accession>A0ABY0H1V0</accession>
<name>A0ABY0H1V0_9PEZI</name>
<keyword evidence="9" id="KW-1185">Reference proteome</keyword>
<feature type="compositionally biased region" description="Low complexity" evidence="6">
    <location>
        <begin position="120"/>
        <end position="144"/>
    </location>
</feature>
<dbReference type="Gene3D" id="3.30.70.330">
    <property type="match status" value="1"/>
</dbReference>
<dbReference type="InterPro" id="IPR035979">
    <property type="entry name" value="RBD_domain_sf"/>
</dbReference>
<dbReference type="Proteomes" id="UP000294003">
    <property type="component" value="Unassembled WGS sequence"/>
</dbReference>
<evidence type="ECO:0000256" key="1">
    <source>
        <dbReference type="ARBA" id="ARBA00004123"/>
    </source>
</evidence>
<keyword evidence="3 5" id="KW-0694">RNA-binding</keyword>
<dbReference type="InterPro" id="IPR012677">
    <property type="entry name" value="Nucleotide-bd_a/b_plait_sf"/>
</dbReference>
<dbReference type="PANTHER" id="PTHR48039:SF5">
    <property type="entry name" value="RNA-BINDING PROTEIN 28"/>
    <property type="match status" value="1"/>
</dbReference>
<dbReference type="InterPro" id="IPR051945">
    <property type="entry name" value="RRM_MRD1_RNA_proc_ribogen"/>
</dbReference>
<evidence type="ECO:0000256" key="3">
    <source>
        <dbReference type="ARBA" id="ARBA00022884"/>
    </source>
</evidence>
<comment type="caution">
    <text evidence="8">The sequence shown here is derived from an EMBL/GenBank/DDBJ whole genome shotgun (WGS) entry which is preliminary data.</text>
</comment>
<dbReference type="SMART" id="SM00360">
    <property type="entry name" value="RRM"/>
    <property type="match status" value="1"/>
</dbReference>
<protein>
    <recommendedName>
        <fullName evidence="7">RRM domain-containing protein</fullName>
    </recommendedName>
</protein>
<keyword evidence="4" id="KW-0539">Nucleus</keyword>
<sequence length="180" mass="20465">MSRAGKLASEPLPVLFIKNLNYDVDDNDLYRLFDPNKEKIVRQIRKGISVEAKGTAYVVFWNAADAKNALDKLNGYNFQNRYLVVLWHQPEKTLKSKDAREDLQQRRDNLAHLKEQHDPSSSSSSASSATTISTKKRSISVVKNNNKKNRFDEVTGHARRVATNLVRGILPHKSNKLCMT</sequence>
<comment type="subcellular location">
    <subcellularLocation>
        <location evidence="1">Nucleus</location>
    </subcellularLocation>
</comment>
<dbReference type="PROSITE" id="PS50102">
    <property type="entry name" value="RRM"/>
    <property type="match status" value="1"/>
</dbReference>
<feature type="domain" description="RRM" evidence="7">
    <location>
        <begin position="13"/>
        <end position="90"/>
    </location>
</feature>
<evidence type="ECO:0000313" key="8">
    <source>
        <dbReference type="EMBL" id="RYO82634.1"/>
    </source>
</evidence>
<evidence type="ECO:0000256" key="4">
    <source>
        <dbReference type="ARBA" id="ARBA00023242"/>
    </source>
</evidence>
<dbReference type="InterPro" id="IPR000504">
    <property type="entry name" value="RRM_dom"/>
</dbReference>
<dbReference type="EMBL" id="QJNS01000211">
    <property type="protein sequence ID" value="RYO82634.1"/>
    <property type="molecule type" value="Genomic_DNA"/>
</dbReference>